<evidence type="ECO:0000313" key="1">
    <source>
        <dbReference type="EMBL" id="GME85719.1"/>
    </source>
</evidence>
<dbReference type="Proteomes" id="UP001165064">
    <property type="component" value="Unassembled WGS sequence"/>
</dbReference>
<reference evidence="1" key="1">
    <citation type="submission" date="2023-04" db="EMBL/GenBank/DDBJ databases">
        <title>Ambrosiozyma monospora NBRC 10751.</title>
        <authorList>
            <person name="Ichikawa N."/>
            <person name="Sato H."/>
            <person name="Tonouchi N."/>
        </authorList>
    </citation>
    <scope>NUCLEOTIDE SEQUENCE</scope>
    <source>
        <strain evidence="1">NBRC 10751</strain>
    </source>
</reference>
<accession>A0ACB5TDD0</accession>
<keyword evidence="2" id="KW-1185">Reference proteome</keyword>
<sequence length="345" mass="39822">MYGAWTRMGFPVSEEGKRIFKIVDRVGGLQKFMYEDNEVFETSLYLMAMQREPETVKVACKMTWDIFVTDWLENKNLLKTERGIVKSLYDIFFNSEGYFPAPAEALNFSSGMLQLHSEMDHDDEAYSTIIDYTQTIFGIITTAIDMMKIPLGEEFDDARTFHKVKVSGILMSVDMPELLQSLINEMYESNLSKNDFIQAALSLELLADTYDWNTAYYLERCEAPKFPAQSEFKRKEALFKLIASNFTKGGKIDQAIDTYNELLEAYQKYNFDLSGLSFCHGELCKSYAAMENTGRIDSSYFMVSYIGLGFPENRRGKDFIIEGMAFEHITSINHRLTRLYPVYLH</sequence>
<proteinExistence type="predicted"/>
<organism evidence="1 2">
    <name type="scientific">Ambrosiozyma monospora</name>
    <name type="common">Yeast</name>
    <name type="synonym">Endomycopsis monosporus</name>
    <dbReference type="NCBI Taxonomy" id="43982"/>
    <lineage>
        <taxon>Eukaryota</taxon>
        <taxon>Fungi</taxon>
        <taxon>Dikarya</taxon>
        <taxon>Ascomycota</taxon>
        <taxon>Saccharomycotina</taxon>
        <taxon>Pichiomycetes</taxon>
        <taxon>Pichiales</taxon>
        <taxon>Pichiaceae</taxon>
        <taxon>Ambrosiozyma</taxon>
    </lineage>
</organism>
<gene>
    <name evidence="1" type="ORF">Amon02_000775300</name>
</gene>
<comment type="caution">
    <text evidence="1">The sequence shown here is derived from an EMBL/GenBank/DDBJ whole genome shotgun (WGS) entry which is preliminary data.</text>
</comment>
<evidence type="ECO:0000313" key="2">
    <source>
        <dbReference type="Proteomes" id="UP001165064"/>
    </source>
</evidence>
<dbReference type="EMBL" id="BSXS01006585">
    <property type="protein sequence ID" value="GME85719.1"/>
    <property type="molecule type" value="Genomic_DNA"/>
</dbReference>
<name>A0ACB5TDD0_AMBMO</name>
<protein>
    <submittedName>
        <fullName evidence="1">Unnamed protein product</fullName>
    </submittedName>
</protein>